<proteinExistence type="predicted"/>
<dbReference type="SUPFAM" id="SSF46689">
    <property type="entry name" value="Homeodomain-like"/>
    <property type="match status" value="1"/>
</dbReference>
<evidence type="ECO:0000313" key="4">
    <source>
        <dbReference type="EMBL" id="XDS45985.1"/>
    </source>
</evidence>
<dbReference type="InterPro" id="IPR001647">
    <property type="entry name" value="HTH_TetR"/>
</dbReference>
<dbReference type="Gene3D" id="1.10.357.10">
    <property type="entry name" value="Tetracycline Repressor, domain 2"/>
    <property type="match status" value="1"/>
</dbReference>
<dbReference type="InterPro" id="IPR009057">
    <property type="entry name" value="Homeodomain-like_sf"/>
</dbReference>
<reference evidence="6" key="1">
    <citation type="submission" date="2023-07" db="EMBL/GenBank/DDBJ databases">
        <title>Bifidobacterium aquikefiriaerophilum sp. nov. and Bifidobacterium eccum sp. nov., isolated from water kefir.</title>
        <authorList>
            <person name="Breselge S."/>
            <person name="Bellassi P."/>
            <person name="Barcenilla C."/>
            <person name="Alvarez-Ordonez A."/>
            <person name="Morelli L."/>
            <person name="Cotter P.D."/>
        </authorList>
    </citation>
    <scope>NUCLEOTIDE SEQUENCE</scope>
    <source>
        <strain evidence="6">WK012_4_13</strain>
        <strain evidence="5">WK013_4_14</strain>
        <strain evidence="4">WK048_4_13</strain>
    </source>
</reference>
<dbReference type="GO" id="GO:0006355">
    <property type="term" value="P:regulation of DNA-templated transcription"/>
    <property type="evidence" value="ECO:0007669"/>
    <property type="project" value="UniProtKB-ARBA"/>
</dbReference>
<evidence type="ECO:0000256" key="1">
    <source>
        <dbReference type="ARBA" id="ARBA00023125"/>
    </source>
</evidence>
<evidence type="ECO:0000259" key="3">
    <source>
        <dbReference type="PROSITE" id="PS50977"/>
    </source>
</evidence>
<organism evidence="6">
    <name type="scientific">Bifidobacterium fermentum</name>
    <dbReference type="NCBI Taxonomy" id="3059035"/>
    <lineage>
        <taxon>Bacteria</taxon>
        <taxon>Bacillati</taxon>
        <taxon>Actinomycetota</taxon>
        <taxon>Actinomycetes</taxon>
        <taxon>Bifidobacteriales</taxon>
        <taxon>Bifidobacteriaceae</taxon>
        <taxon>Bifidobacterium</taxon>
    </lineage>
</organism>
<sequence length="202" mass="22604">MKAVNEGTSQQSDSRRDRRGDILEIAIDSFGTYGYYGTSLQRIATGVGLTKAGVLHYVGTKEGLLSEVLDNLYDQQTAQINSTMRSQERPLIPQFLSRIVAVNATRPKLVHMFSTLSAEALNPKHPAHQYFEHRESNSVELALQVPWSVPAGVDARKLLPAAFSMMDGVQLRWLRTPGKNLVDMWSQCADVLFPLPLWDGYR</sequence>
<dbReference type="EMBL" id="CP129675">
    <property type="protein sequence ID" value="XDS45985.1"/>
    <property type="molecule type" value="Genomic_DNA"/>
</dbReference>
<dbReference type="AlphaFoldDB" id="A0AB39UNM4"/>
<dbReference type="EMBL" id="CP129683">
    <property type="protein sequence ID" value="XDS50457.1"/>
    <property type="molecule type" value="Genomic_DNA"/>
</dbReference>
<evidence type="ECO:0000313" key="6">
    <source>
        <dbReference type="EMBL" id="XDS50457.1"/>
    </source>
</evidence>
<evidence type="ECO:0000256" key="2">
    <source>
        <dbReference type="PROSITE-ProRule" id="PRU00335"/>
    </source>
</evidence>
<dbReference type="GO" id="GO:0003677">
    <property type="term" value="F:DNA binding"/>
    <property type="evidence" value="ECO:0007669"/>
    <property type="project" value="UniProtKB-UniRule"/>
</dbReference>
<gene>
    <name evidence="6" type="ORF">QN062_08750</name>
    <name evidence="5" type="ORF">QN216_02940</name>
    <name evidence="4" type="ORF">QN217_07505</name>
</gene>
<dbReference type="KEGG" id="bfk:QN062_08750"/>
<dbReference type="PANTHER" id="PTHR30328">
    <property type="entry name" value="TRANSCRIPTIONAL REPRESSOR"/>
    <property type="match status" value="1"/>
</dbReference>
<feature type="DNA-binding region" description="H-T-H motif" evidence="2">
    <location>
        <begin position="39"/>
        <end position="58"/>
    </location>
</feature>
<dbReference type="PANTHER" id="PTHR30328:SF54">
    <property type="entry name" value="HTH-TYPE TRANSCRIPTIONAL REPRESSOR SCO4008"/>
    <property type="match status" value="1"/>
</dbReference>
<dbReference type="EMBL" id="CP129682">
    <property type="protein sequence ID" value="XDS49233.1"/>
    <property type="molecule type" value="Genomic_DNA"/>
</dbReference>
<dbReference type="Pfam" id="PF00440">
    <property type="entry name" value="TetR_N"/>
    <property type="match status" value="1"/>
</dbReference>
<accession>A0AB39UNM4</accession>
<keyword evidence="1 2" id="KW-0238">DNA-binding</keyword>
<protein>
    <submittedName>
        <fullName evidence="6">TetR/AcrR family transcriptional regulator</fullName>
    </submittedName>
</protein>
<feature type="domain" description="HTH tetR-type" evidence="3">
    <location>
        <begin position="16"/>
        <end position="76"/>
    </location>
</feature>
<dbReference type="RefSeq" id="WP_369341421.1">
    <property type="nucleotide sequence ID" value="NZ_CP129675.1"/>
</dbReference>
<evidence type="ECO:0000313" key="5">
    <source>
        <dbReference type="EMBL" id="XDS49233.1"/>
    </source>
</evidence>
<name>A0AB39UNM4_9BIFI</name>
<dbReference type="PROSITE" id="PS50977">
    <property type="entry name" value="HTH_TETR_2"/>
    <property type="match status" value="1"/>
</dbReference>
<dbReference type="InterPro" id="IPR050109">
    <property type="entry name" value="HTH-type_TetR-like_transc_reg"/>
</dbReference>